<evidence type="ECO:0000313" key="3">
    <source>
        <dbReference type="EMBL" id="RWR75665.1"/>
    </source>
</evidence>
<evidence type="ECO:0000256" key="1">
    <source>
        <dbReference type="SAM" id="MobiDB-lite"/>
    </source>
</evidence>
<comment type="caution">
    <text evidence="3">The sequence shown here is derived from an EMBL/GenBank/DDBJ whole genome shotgun (WGS) entry which is preliminary data.</text>
</comment>
<keyword evidence="4" id="KW-1185">Reference proteome</keyword>
<dbReference type="PANTHER" id="PTHR37224">
    <property type="entry name" value="OS02G0804400 PROTEIN"/>
    <property type="match status" value="1"/>
</dbReference>
<feature type="region of interest" description="Disordered" evidence="1">
    <location>
        <begin position="39"/>
        <end position="68"/>
    </location>
</feature>
<keyword evidence="2" id="KW-0812">Transmembrane</keyword>
<accession>A0A443NAX1</accession>
<evidence type="ECO:0000256" key="2">
    <source>
        <dbReference type="SAM" id="Phobius"/>
    </source>
</evidence>
<evidence type="ECO:0000313" key="4">
    <source>
        <dbReference type="Proteomes" id="UP000283530"/>
    </source>
</evidence>
<dbReference type="STRING" id="337451.A0A443NAX1"/>
<dbReference type="AlphaFoldDB" id="A0A443NAX1"/>
<feature type="compositionally biased region" description="Low complexity" evidence="1">
    <location>
        <begin position="55"/>
        <end position="68"/>
    </location>
</feature>
<gene>
    <name evidence="3" type="ORF">CKAN_00406100</name>
</gene>
<dbReference type="OrthoDB" id="513929at2759"/>
<dbReference type="Proteomes" id="UP000283530">
    <property type="component" value="Unassembled WGS sequence"/>
</dbReference>
<keyword evidence="2" id="KW-1133">Transmembrane helix</keyword>
<feature type="transmembrane region" description="Helical" evidence="2">
    <location>
        <begin position="106"/>
        <end position="125"/>
    </location>
</feature>
<dbReference type="EMBL" id="QPKB01000002">
    <property type="protein sequence ID" value="RWR75665.1"/>
    <property type="molecule type" value="Genomic_DNA"/>
</dbReference>
<organism evidence="3 4">
    <name type="scientific">Cinnamomum micranthum f. kanehirae</name>
    <dbReference type="NCBI Taxonomy" id="337451"/>
    <lineage>
        <taxon>Eukaryota</taxon>
        <taxon>Viridiplantae</taxon>
        <taxon>Streptophyta</taxon>
        <taxon>Embryophyta</taxon>
        <taxon>Tracheophyta</taxon>
        <taxon>Spermatophyta</taxon>
        <taxon>Magnoliopsida</taxon>
        <taxon>Magnoliidae</taxon>
        <taxon>Laurales</taxon>
        <taxon>Lauraceae</taxon>
        <taxon>Cinnamomum</taxon>
    </lineage>
</organism>
<sequence>MAAGIYLISPGWCYRWRPLAPGKSTPIFSSAARPRRSPFLARASNQPPTQEPDANNNNNNNTSSNAFSSPQDDLNYLWKLVAGSVGCAAVIKYGSVIFPDITKPNILQALAMITVPVFVSVIVLIKESSMTENQDPF</sequence>
<protein>
    <submittedName>
        <fullName evidence="3">Uncharacterized protein</fullName>
    </submittedName>
</protein>
<keyword evidence="2" id="KW-0472">Membrane</keyword>
<name>A0A443NAX1_9MAGN</name>
<reference evidence="3 4" key="1">
    <citation type="journal article" date="2019" name="Nat. Plants">
        <title>Stout camphor tree genome fills gaps in understanding of flowering plant genome evolution.</title>
        <authorList>
            <person name="Chaw S.M."/>
            <person name="Liu Y.C."/>
            <person name="Wu Y.W."/>
            <person name="Wang H.Y."/>
            <person name="Lin C.I."/>
            <person name="Wu C.S."/>
            <person name="Ke H.M."/>
            <person name="Chang L.Y."/>
            <person name="Hsu C.Y."/>
            <person name="Yang H.T."/>
            <person name="Sudianto E."/>
            <person name="Hsu M.H."/>
            <person name="Wu K.P."/>
            <person name="Wang L.N."/>
            <person name="Leebens-Mack J.H."/>
            <person name="Tsai I.J."/>
        </authorList>
    </citation>
    <scope>NUCLEOTIDE SEQUENCE [LARGE SCALE GENOMIC DNA]</scope>
    <source>
        <strain evidence="4">cv. Chaw 1501</strain>
        <tissue evidence="3">Young leaves</tissue>
    </source>
</reference>
<proteinExistence type="predicted"/>
<feature type="compositionally biased region" description="Polar residues" evidence="1">
    <location>
        <begin position="43"/>
        <end position="54"/>
    </location>
</feature>